<accession>A0ABV7VLC1</accession>
<gene>
    <name evidence="11" type="ORF">ACFOOQ_17440</name>
</gene>
<evidence type="ECO:0000256" key="2">
    <source>
        <dbReference type="ARBA" id="ARBA00008914"/>
    </source>
</evidence>
<keyword evidence="12" id="KW-1185">Reference proteome</keyword>
<keyword evidence="11" id="KW-0969">Cilium</keyword>
<feature type="region of interest" description="Disordered" evidence="8">
    <location>
        <begin position="342"/>
        <end position="394"/>
    </location>
</feature>
<dbReference type="InterPro" id="IPR050330">
    <property type="entry name" value="Bact_OuterMem_StrucFunc"/>
</dbReference>
<feature type="transmembrane region" description="Helical" evidence="9">
    <location>
        <begin position="29"/>
        <end position="48"/>
    </location>
</feature>
<dbReference type="Pfam" id="PF00691">
    <property type="entry name" value="OmpA"/>
    <property type="match status" value="1"/>
</dbReference>
<dbReference type="PANTHER" id="PTHR30329">
    <property type="entry name" value="STATOR ELEMENT OF FLAGELLAR MOTOR COMPLEX"/>
    <property type="match status" value="1"/>
</dbReference>
<feature type="compositionally biased region" description="Basic and acidic residues" evidence="8">
    <location>
        <begin position="106"/>
        <end position="124"/>
    </location>
</feature>
<evidence type="ECO:0000256" key="6">
    <source>
        <dbReference type="ARBA" id="ARBA00023136"/>
    </source>
</evidence>
<evidence type="ECO:0000256" key="3">
    <source>
        <dbReference type="ARBA" id="ARBA00022475"/>
    </source>
</evidence>
<evidence type="ECO:0000256" key="9">
    <source>
        <dbReference type="SAM" id="Phobius"/>
    </source>
</evidence>
<evidence type="ECO:0000256" key="5">
    <source>
        <dbReference type="ARBA" id="ARBA00022989"/>
    </source>
</evidence>
<dbReference type="EMBL" id="JBHRYJ010000004">
    <property type="protein sequence ID" value="MFC3677341.1"/>
    <property type="molecule type" value="Genomic_DNA"/>
</dbReference>
<comment type="caution">
    <text evidence="11">The sequence shown here is derived from an EMBL/GenBank/DDBJ whole genome shotgun (WGS) entry which is preliminary data.</text>
</comment>
<proteinExistence type="inferred from homology"/>
<comment type="subcellular location">
    <subcellularLocation>
        <location evidence="1">Cell membrane</location>
        <topology evidence="1">Single-pass membrane protein</topology>
    </subcellularLocation>
</comment>
<keyword evidence="11" id="KW-0282">Flagellum</keyword>
<dbReference type="RefSeq" id="WP_379728880.1">
    <property type="nucleotide sequence ID" value="NZ_JBHRYJ010000004.1"/>
</dbReference>
<dbReference type="CDD" id="cd07185">
    <property type="entry name" value="OmpA_C-like"/>
    <property type="match status" value="1"/>
</dbReference>
<feature type="region of interest" description="Disordered" evidence="8">
    <location>
        <begin position="95"/>
        <end position="165"/>
    </location>
</feature>
<dbReference type="Gene3D" id="3.30.1330.60">
    <property type="entry name" value="OmpA-like domain"/>
    <property type="match status" value="1"/>
</dbReference>
<comment type="similarity">
    <text evidence="2">Belongs to the MotB family.</text>
</comment>
<dbReference type="PANTHER" id="PTHR30329:SF21">
    <property type="entry name" value="LIPOPROTEIN YIAD-RELATED"/>
    <property type="match status" value="1"/>
</dbReference>
<organism evidence="11 12">
    <name type="scientific">Ferrovibrio xuzhouensis</name>
    <dbReference type="NCBI Taxonomy" id="1576914"/>
    <lineage>
        <taxon>Bacteria</taxon>
        <taxon>Pseudomonadati</taxon>
        <taxon>Pseudomonadota</taxon>
        <taxon>Alphaproteobacteria</taxon>
        <taxon>Rhodospirillales</taxon>
        <taxon>Rhodospirillaceae</taxon>
        <taxon>Ferrovibrio</taxon>
    </lineage>
</organism>
<dbReference type="InterPro" id="IPR025713">
    <property type="entry name" value="MotB-like_N_dom"/>
</dbReference>
<evidence type="ECO:0000259" key="10">
    <source>
        <dbReference type="PROSITE" id="PS51123"/>
    </source>
</evidence>
<protein>
    <submittedName>
        <fullName evidence="11">Flagellar motor protein MotB</fullName>
    </submittedName>
</protein>
<dbReference type="Pfam" id="PF13677">
    <property type="entry name" value="MotB_plug"/>
    <property type="match status" value="1"/>
</dbReference>
<keyword evidence="11" id="KW-0966">Cell projection</keyword>
<name>A0ABV7VLC1_9PROT</name>
<keyword evidence="5 9" id="KW-1133">Transmembrane helix</keyword>
<evidence type="ECO:0000256" key="1">
    <source>
        <dbReference type="ARBA" id="ARBA00004162"/>
    </source>
</evidence>
<dbReference type="PROSITE" id="PS51123">
    <property type="entry name" value="OMPA_2"/>
    <property type="match status" value="1"/>
</dbReference>
<keyword evidence="3" id="KW-1003">Cell membrane</keyword>
<feature type="compositionally biased region" description="Low complexity" evidence="8">
    <location>
        <begin position="148"/>
        <end position="165"/>
    </location>
</feature>
<feature type="compositionally biased region" description="Pro residues" evidence="8">
    <location>
        <begin position="361"/>
        <end position="378"/>
    </location>
</feature>
<sequence length="394" mass="41685">MAAADGERPIIVKKIKKTEAGAHGGAWKVAYADFVTAMMAFFLLLWLLNVTTDEQKKGIADYFSPASISRSLSGAGGVLGGRTIIEDGGKISSFGLPTVVTGPSSEKSDQPDQPQYDKKYEDVHTPPPAPGQQGDTFPNPAEANKGFGQTDQQQQGSGQQQQITDLQQIDAQAARARVAQIEAENFKEAEAQIRQAIQDNPQLAELSKQIVFDKTPEGLRIQLVDQDQSSMFPSGAAQMNENARKLMQKVAQVVAKLPNKLSISGNTDAQPFRGGGGYSNWELSTDRANAARRALVDAGVASDRIRQVTGNADQDPMIKDNPLDPRNRRIAILLLSDVPKAGAAAGGAGGAAAGKADGPLRPGPLRLPPPPPPPPPGLDSPGPSNGAIRILPTR</sequence>
<keyword evidence="6 7" id="KW-0472">Membrane</keyword>
<evidence type="ECO:0000256" key="4">
    <source>
        <dbReference type="ARBA" id="ARBA00022692"/>
    </source>
</evidence>
<evidence type="ECO:0000256" key="8">
    <source>
        <dbReference type="SAM" id="MobiDB-lite"/>
    </source>
</evidence>
<evidence type="ECO:0000256" key="7">
    <source>
        <dbReference type="PROSITE-ProRule" id="PRU00473"/>
    </source>
</evidence>
<reference evidence="12" key="1">
    <citation type="journal article" date="2019" name="Int. J. Syst. Evol. Microbiol.">
        <title>The Global Catalogue of Microorganisms (GCM) 10K type strain sequencing project: providing services to taxonomists for standard genome sequencing and annotation.</title>
        <authorList>
            <consortium name="The Broad Institute Genomics Platform"/>
            <consortium name="The Broad Institute Genome Sequencing Center for Infectious Disease"/>
            <person name="Wu L."/>
            <person name="Ma J."/>
        </authorList>
    </citation>
    <scope>NUCLEOTIDE SEQUENCE [LARGE SCALE GENOMIC DNA]</scope>
    <source>
        <strain evidence="12">KCTC 42182</strain>
    </source>
</reference>
<dbReference type="SUPFAM" id="SSF103088">
    <property type="entry name" value="OmpA-like"/>
    <property type="match status" value="1"/>
</dbReference>
<evidence type="ECO:0000313" key="11">
    <source>
        <dbReference type="EMBL" id="MFC3677341.1"/>
    </source>
</evidence>
<dbReference type="InterPro" id="IPR006665">
    <property type="entry name" value="OmpA-like"/>
</dbReference>
<dbReference type="Proteomes" id="UP001595711">
    <property type="component" value="Unassembled WGS sequence"/>
</dbReference>
<feature type="domain" description="OmpA-like" evidence="10">
    <location>
        <begin position="219"/>
        <end position="338"/>
    </location>
</feature>
<dbReference type="InterPro" id="IPR036737">
    <property type="entry name" value="OmpA-like_sf"/>
</dbReference>
<keyword evidence="4 9" id="KW-0812">Transmembrane</keyword>
<evidence type="ECO:0000313" key="12">
    <source>
        <dbReference type="Proteomes" id="UP001595711"/>
    </source>
</evidence>